<name>A0A2N6CVR4_9GAMM</name>
<comment type="caution">
    <text evidence="3">The sequence shown here is derived from an EMBL/GenBank/DDBJ whole genome shotgun (WGS) entry which is preliminary data.</text>
</comment>
<protein>
    <submittedName>
        <fullName evidence="3">Competence protein ComEA</fullName>
    </submittedName>
</protein>
<dbReference type="Gene3D" id="1.10.150.280">
    <property type="entry name" value="AF1531-like domain"/>
    <property type="match status" value="1"/>
</dbReference>
<gene>
    <name evidence="3" type="ORF">C0630_11170</name>
</gene>
<dbReference type="InterPro" id="IPR051675">
    <property type="entry name" value="Endo/Exo/Phosphatase_dom_1"/>
</dbReference>
<feature type="signal peptide" evidence="1">
    <location>
        <begin position="1"/>
        <end position="21"/>
    </location>
</feature>
<feature type="domain" description="Helix-hairpin-helix DNA-binding motif class 1" evidence="2">
    <location>
        <begin position="33"/>
        <end position="52"/>
    </location>
</feature>
<dbReference type="NCBIfam" id="TIGR00426">
    <property type="entry name" value="competence protein ComEA helix-hairpin-helix repeat region"/>
    <property type="match status" value="1"/>
</dbReference>
<evidence type="ECO:0000256" key="1">
    <source>
        <dbReference type="SAM" id="SignalP"/>
    </source>
</evidence>
<dbReference type="InterPro" id="IPR010994">
    <property type="entry name" value="RuvA_2-like"/>
</dbReference>
<dbReference type="GO" id="GO:0015628">
    <property type="term" value="P:protein secretion by the type II secretion system"/>
    <property type="evidence" value="ECO:0007669"/>
    <property type="project" value="TreeGrafter"/>
</dbReference>
<dbReference type="GO" id="GO:0003677">
    <property type="term" value="F:DNA binding"/>
    <property type="evidence" value="ECO:0007669"/>
    <property type="project" value="InterPro"/>
</dbReference>
<evidence type="ECO:0000313" key="4">
    <source>
        <dbReference type="Proteomes" id="UP000235015"/>
    </source>
</evidence>
<dbReference type="EMBL" id="PKUN01000018">
    <property type="protein sequence ID" value="PLX61329.1"/>
    <property type="molecule type" value="Genomic_DNA"/>
</dbReference>
<reference evidence="3 4" key="1">
    <citation type="submission" date="2017-11" db="EMBL/GenBank/DDBJ databases">
        <title>Genome-resolved metagenomics identifies genetic mobility, metabolic interactions, and unexpected diversity in perchlorate-reducing communities.</title>
        <authorList>
            <person name="Barnum T.P."/>
            <person name="Figueroa I.A."/>
            <person name="Carlstrom C.I."/>
            <person name="Lucas L.N."/>
            <person name="Engelbrektson A.L."/>
            <person name="Coates J.D."/>
        </authorList>
    </citation>
    <scope>NUCLEOTIDE SEQUENCE [LARGE SCALE GENOMIC DNA]</scope>
    <source>
        <strain evidence="3">BM301</strain>
    </source>
</reference>
<dbReference type="SMART" id="SM00278">
    <property type="entry name" value="HhH1"/>
    <property type="match status" value="2"/>
</dbReference>
<dbReference type="InterPro" id="IPR004509">
    <property type="entry name" value="Competence_ComEA_HhH"/>
</dbReference>
<dbReference type="GO" id="GO:0006281">
    <property type="term" value="P:DNA repair"/>
    <property type="evidence" value="ECO:0007669"/>
    <property type="project" value="InterPro"/>
</dbReference>
<dbReference type="STRING" id="1111735.GCA_000428045_02539"/>
<feature type="domain" description="Helix-hairpin-helix DNA-binding motif class 1" evidence="2">
    <location>
        <begin position="63"/>
        <end position="82"/>
    </location>
</feature>
<dbReference type="SUPFAM" id="SSF47781">
    <property type="entry name" value="RuvA domain 2-like"/>
    <property type="match status" value="1"/>
</dbReference>
<evidence type="ECO:0000259" key="2">
    <source>
        <dbReference type="SMART" id="SM00278"/>
    </source>
</evidence>
<dbReference type="GO" id="GO:0015627">
    <property type="term" value="C:type II protein secretion system complex"/>
    <property type="evidence" value="ECO:0007669"/>
    <property type="project" value="TreeGrafter"/>
</dbReference>
<organism evidence="3 4">
    <name type="scientific">Sedimenticola selenatireducens</name>
    <dbReference type="NCBI Taxonomy" id="191960"/>
    <lineage>
        <taxon>Bacteria</taxon>
        <taxon>Pseudomonadati</taxon>
        <taxon>Pseudomonadota</taxon>
        <taxon>Gammaproteobacteria</taxon>
        <taxon>Chromatiales</taxon>
        <taxon>Sedimenticolaceae</taxon>
        <taxon>Sedimenticola</taxon>
    </lineage>
</organism>
<keyword evidence="1" id="KW-0732">Signal</keyword>
<accession>A0A2N6CVR4</accession>
<dbReference type="AlphaFoldDB" id="A0A2N6CVR4"/>
<dbReference type="Proteomes" id="UP000235015">
    <property type="component" value="Unassembled WGS sequence"/>
</dbReference>
<dbReference type="PANTHER" id="PTHR21180:SF32">
    <property type="entry name" value="ENDONUCLEASE_EXONUCLEASE_PHOSPHATASE FAMILY DOMAIN-CONTAINING PROTEIN 1"/>
    <property type="match status" value="1"/>
</dbReference>
<dbReference type="InterPro" id="IPR003583">
    <property type="entry name" value="Hlx-hairpin-Hlx_DNA-bd_motif"/>
</dbReference>
<feature type="chain" id="PRO_5014969903" evidence="1">
    <location>
        <begin position="22"/>
        <end position="95"/>
    </location>
</feature>
<evidence type="ECO:0000313" key="3">
    <source>
        <dbReference type="EMBL" id="PLX61329.1"/>
    </source>
</evidence>
<proteinExistence type="predicted"/>
<dbReference type="RefSeq" id="WP_273439488.1">
    <property type="nucleotide sequence ID" value="NZ_PKUN01000018.1"/>
</dbReference>
<dbReference type="Pfam" id="PF12836">
    <property type="entry name" value="HHH_3"/>
    <property type="match status" value="1"/>
</dbReference>
<dbReference type="PANTHER" id="PTHR21180">
    <property type="entry name" value="ENDONUCLEASE/EXONUCLEASE/PHOSPHATASE FAMILY DOMAIN-CONTAINING PROTEIN 1"/>
    <property type="match status" value="1"/>
</dbReference>
<sequence length="95" mass="9839">MKRFKSLVGTALLLASAVLSAGQVNINTASAEQIATELKGIGDSKAQAIVAYRTQNGAFKTADELAMVKGIGEKTVAANRDNILIGEPGKSYGSK</sequence>